<keyword evidence="1 2" id="KW-0728">SH3 domain</keyword>
<feature type="domain" description="SH3" evidence="5">
    <location>
        <begin position="10"/>
        <end position="70"/>
    </location>
</feature>
<evidence type="ECO:0000259" key="5">
    <source>
        <dbReference type="PROSITE" id="PS50002"/>
    </source>
</evidence>
<evidence type="ECO:0000313" key="7">
    <source>
        <dbReference type="Proteomes" id="UP000826234"/>
    </source>
</evidence>
<name>A0ABQ7TNA4_PHRPL</name>
<dbReference type="InterPro" id="IPR001452">
    <property type="entry name" value="SH3_domain"/>
</dbReference>
<evidence type="ECO:0000256" key="4">
    <source>
        <dbReference type="SAM" id="MobiDB-lite"/>
    </source>
</evidence>
<accession>A0ABQ7TNA4</accession>
<dbReference type="InterPro" id="IPR035468">
    <property type="entry name" value="SH3D21_SH3"/>
</dbReference>
<feature type="region of interest" description="Disordered" evidence="4">
    <location>
        <begin position="105"/>
        <end position="144"/>
    </location>
</feature>
<dbReference type="PRINTS" id="PR00452">
    <property type="entry name" value="SH3DOMAIN"/>
</dbReference>
<dbReference type="PROSITE" id="PS50002">
    <property type="entry name" value="SH3"/>
    <property type="match status" value="2"/>
</dbReference>
<feature type="region of interest" description="Disordered" evidence="4">
    <location>
        <begin position="248"/>
        <end position="333"/>
    </location>
</feature>
<dbReference type="InterPro" id="IPR050384">
    <property type="entry name" value="Endophilin_SH3RF"/>
</dbReference>
<dbReference type="Gene3D" id="2.30.30.40">
    <property type="entry name" value="SH3 Domains"/>
    <property type="match status" value="2"/>
</dbReference>
<proteinExistence type="predicted"/>
<dbReference type="SUPFAM" id="SSF50044">
    <property type="entry name" value="SH3-domain"/>
    <property type="match status" value="2"/>
</dbReference>
<organism evidence="6 7">
    <name type="scientific">Phrynosoma platyrhinos</name>
    <name type="common">Desert horned lizard</name>
    <dbReference type="NCBI Taxonomy" id="52577"/>
    <lineage>
        <taxon>Eukaryota</taxon>
        <taxon>Metazoa</taxon>
        <taxon>Chordata</taxon>
        <taxon>Craniata</taxon>
        <taxon>Vertebrata</taxon>
        <taxon>Euteleostomi</taxon>
        <taxon>Lepidosauria</taxon>
        <taxon>Squamata</taxon>
        <taxon>Bifurcata</taxon>
        <taxon>Unidentata</taxon>
        <taxon>Episquamata</taxon>
        <taxon>Toxicofera</taxon>
        <taxon>Iguania</taxon>
        <taxon>Phrynosomatidae</taxon>
        <taxon>Phrynosomatinae</taxon>
        <taxon>Phrynosoma</taxon>
    </lineage>
</organism>
<evidence type="ECO:0000256" key="3">
    <source>
        <dbReference type="SAM" id="Coils"/>
    </source>
</evidence>
<keyword evidence="3" id="KW-0175">Coiled coil</keyword>
<dbReference type="PANTHER" id="PTHR14167">
    <property type="entry name" value="SH3 DOMAIN-CONTAINING"/>
    <property type="match status" value="1"/>
</dbReference>
<dbReference type="PANTHER" id="PTHR14167:SF117">
    <property type="entry name" value="SH3 DOMAIN CONTAINING 21"/>
    <property type="match status" value="1"/>
</dbReference>
<dbReference type="CDD" id="cd12142">
    <property type="entry name" value="SH3_D21-like"/>
    <property type="match status" value="1"/>
</dbReference>
<evidence type="ECO:0000256" key="1">
    <source>
        <dbReference type="ARBA" id="ARBA00022443"/>
    </source>
</evidence>
<dbReference type="Proteomes" id="UP000826234">
    <property type="component" value="Unassembled WGS sequence"/>
</dbReference>
<feature type="domain" description="SH3" evidence="5">
    <location>
        <begin position="143"/>
        <end position="204"/>
    </location>
</feature>
<feature type="coiled-coil region" evidence="3">
    <location>
        <begin position="470"/>
        <end position="504"/>
    </location>
</feature>
<feature type="region of interest" description="Disordered" evidence="4">
    <location>
        <begin position="378"/>
        <end position="451"/>
    </location>
</feature>
<feature type="compositionally biased region" description="Basic and acidic residues" evidence="4">
    <location>
        <begin position="264"/>
        <end position="283"/>
    </location>
</feature>
<evidence type="ECO:0000256" key="2">
    <source>
        <dbReference type="PROSITE-ProRule" id="PRU00192"/>
    </source>
</evidence>
<evidence type="ECO:0000313" key="6">
    <source>
        <dbReference type="EMBL" id="KAH0631066.1"/>
    </source>
</evidence>
<feature type="region of interest" description="Disordered" evidence="4">
    <location>
        <begin position="59"/>
        <end position="84"/>
    </location>
</feature>
<feature type="compositionally biased region" description="Polar residues" evidence="4">
    <location>
        <begin position="313"/>
        <end position="325"/>
    </location>
</feature>
<keyword evidence="7" id="KW-1185">Reference proteome</keyword>
<protein>
    <recommendedName>
        <fullName evidence="5">SH3 domain-containing protein</fullName>
    </recommendedName>
</protein>
<feature type="compositionally biased region" description="Pro residues" evidence="4">
    <location>
        <begin position="285"/>
        <end position="302"/>
    </location>
</feature>
<dbReference type="SMART" id="SM00326">
    <property type="entry name" value="SH3"/>
    <property type="match status" value="2"/>
</dbReference>
<comment type="caution">
    <text evidence="6">The sequence shown here is derived from an EMBL/GenBank/DDBJ whole genome shotgun (WGS) entry which is preliminary data.</text>
</comment>
<reference evidence="6 7" key="1">
    <citation type="journal article" date="2022" name="Gigascience">
        <title>A chromosome-level genome assembly and annotation of the desert horned lizard, Phrynosoma platyrhinos, provides insight into chromosomal rearrangements among reptiles.</title>
        <authorList>
            <person name="Koochekian N."/>
            <person name="Ascanio A."/>
            <person name="Farleigh K."/>
            <person name="Card D.C."/>
            <person name="Schield D.R."/>
            <person name="Castoe T.A."/>
            <person name="Jezkova T."/>
        </authorList>
    </citation>
    <scope>NUCLEOTIDE SEQUENCE [LARGE SCALE GENOMIC DNA]</scope>
    <source>
        <strain evidence="6">NK-2021</strain>
    </source>
</reference>
<gene>
    <name evidence="6" type="ORF">JD844_005153</name>
</gene>
<dbReference type="InterPro" id="IPR036028">
    <property type="entry name" value="SH3-like_dom_sf"/>
</dbReference>
<dbReference type="Pfam" id="PF14604">
    <property type="entry name" value="SH3_9"/>
    <property type="match status" value="2"/>
</dbReference>
<dbReference type="EMBL" id="JAIPUX010000035">
    <property type="protein sequence ID" value="KAH0631066.1"/>
    <property type="molecule type" value="Genomic_DNA"/>
</dbReference>
<sequence length="543" mass="58769">MEAEPCPSSPPSPEVLVLVDFEGQLDDELKITAGDIIQKVQLGPEEGWLQGELDGRVGLFPQQKSQPASERMAPKGTPDPSAAVSLEPTKIQFYQELVGKGQGYGKTPFSWRPKRLESPSEKAASPMQETPKARPPQEKGANAPPRYCRAMFDYEPEHEDELPLRKGDLVLLLNKETVDMGWWEGENRGKKGLFPDNFVMPLTLLDPGCERLPPRPSHRFDAASLFLPFVTRRLVSLQIRTKVPIRSKEAATKGVKKTSQGSKGEMRPVGDFKDSKEQRKMEAPKPSPPPPVKKAAPPPPSVPTKTKPAPSVPQKSSNLPVSCTATPGGKAKSKEAGLLGCLSCKGRSSSPDNAASVALALLAEKNTLDAVVVPGAKLSHPTASRPKMPGKRPPTQLTAGSLVVEKGSICPSSSAEKPKSPEQVKVPSLSKRAESPIPFSESLPTKEPLPSLEDFKAELRTLRTLMDLMHDQHRKDMEELKAAMSQEQTKRAALQAEIERLKQTLPVPGLVDQGCKKPGIVEPAALGVSSMAQSIPSKVSTKD</sequence>